<dbReference type="Proteomes" id="UP000237222">
    <property type="component" value="Unassembled WGS sequence"/>
</dbReference>
<sequence length="60" mass="6436">MVTGGSQENIAFAPSGRSLMGKAIGGSIPYEAYDAAKQLQPPILNVNYIVHFVYFGSETE</sequence>
<evidence type="ECO:0000313" key="2">
    <source>
        <dbReference type="Proteomes" id="UP000237222"/>
    </source>
</evidence>
<dbReference type="AlphaFoldDB" id="A0A2S4HFL4"/>
<dbReference type="EMBL" id="PQGG01000024">
    <property type="protein sequence ID" value="POP52782.1"/>
    <property type="molecule type" value="Genomic_DNA"/>
</dbReference>
<organism evidence="1 2">
    <name type="scientific">Zhongshania marina</name>
    <dbReference type="NCBI Taxonomy" id="2304603"/>
    <lineage>
        <taxon>Bacteria</taxon>
        <taxon>Pseudomonadati</taxon>
        <taxon>Pseudomonadota</taxon>
        <taxon>Gammaproteobacteria</taxon>
        <taxon>Cellvibrionales</taxon>
        <taxon>Spongiibacteraceae</taxon>
        <taxon>Zhongshania</taxon>
    </lineage>
</organism>
<name>A0A2S4HFL4_9GAMM</name>
<reference evidence="1" key="1">
    <citation type="submission" date="2018-01" db="EMBL/GenBank/DDBJ databases">
        <authorList>
            <person name="Yu X.-D."/>
        </authorList>
    </citation>
    <scope>NUCLEOTIDE SEQUENCE</scope>
    <source>
        <strain evidence="1">ZX-21</strain>
    </source>
</reference>
<gene>
    <name evidence="1" type="ORF">C0068_10270</name>
</gene>
<accession>A0A2S4HFL4</accession>
<comment type="caution">
    <text evidence="1">The sequence shown here is derived from an EMBL/GenBank/DDBJ whole genome shotgun (WGS) entry which is preliminary data.</text>
</comment>
<evidence type="ECO:0000313" key="1">
    <source>
        <dbReference type="EMBL" id="POP52782.1"/>
    </source>
</evidence>
<protein>
    <submittedName>
        <fullName evidence="1">Uncharacterized protein</fullName>
    </submittedName>
</protein>
<proteinExistence type="predicted"/>